<evidence type="ECO:0000313" key="19">
    <source>
        <dbReference type="Proteomes" id="UP000654370"/>
    </source>
</evidence>
<dbReference type="GO" id="GO:0006915">
    <property type="term" value="P:apoptotic process"/>
    <property type="evidence" value="ECO:0007669"/>
    <property type="project" value="UniProtKB-KW"/>
</dbReference>
<evidence type="ECO:0000256" key="15">
    <source>
        <dbReference type="ARBA" id="ARBA00025766"/>
    </source>
</evidence>
<dbReference type="Proteomes" id="UP000654370">
    <property type="component" value="Unassembled WGS sequence"/>
</dbReference>
<keyword evidence="14" id="KW-0131">Cell cycle</keyword>
<evidence type="ECO:0000256" key="1">
    <source>
        <dbReference type="ARBA" id="ARBA00004123"/>
    </source>
</evidence>
<keyword evidence="8" id="KW-0227">DNA damage</keyword>
<reference evidence="18" key="1">
    <citation type="submission" date="2020-12" db="EMBL/GenBank/DDBJ databases">
        <title>Metabolic potential, ecology and presence of endohyphal bacteria is reflected in genomic diversity of Mucoromycotina.</title>
        <authorList>
            <person name="Muszewska A."/>
            <person name="Okrasinska A."/>
            <person name="Steczkiewicz K."/>
            <person name="Drgas O."/>
            <person name="Orlowska M."/>
            <person name="Perlinska-Lenart U."/>
            <person name="Aleksandrzak-Piekarczyk T."/>
            <person name="Szatraj K."/>
            <person name="Zielenkiewicz U."/>
            <person name="Pilsyk S."/>
            <person name="Malc E."/>
            <person name="Mieczkowski P."/>
            <person name="Kruszewska J.S."/>
            <person name="Biernat P."/>
            <person name="Pawlowska J."/>
        </authorList>
    </citation>
    <scope>NUCLEOTIDE SEQUENCE</scope>
    <source>
        <strain evidence="18">WA0000067209</strain>
    </source>
</reference>
<dbReference type="EMBL" id="JAEPQZ010000012">
    <property type="protein sequence ID" value="KAG2175051.1"/>
    <property type="molecule type" value="Genomic_DNA"/>
</dbReference>
<evidence type="ECO:0000256" key="6">
    <source>
        <dbReference type="ARBA" id="ARBA00022703"/>
    </source>
</evidence>
<evidence type="ECO:0000256" key="17">
    <source>
        <dbReference type="ARBA" id="ARBA00032630"/>
    </source>
</evidence>
<evidence type="ECO:0000256" key="11">
    <source>
        <dbReference type="ARBA" id="ARBA00022853"/>
    </source>
</evidence>
<sequence>MRTSPLYSLLKESINYLTQKNVNGISISSSKTSHPSYDSDYGCDRFDICVECCGQNIECQIIFDPYDWQFAPDIILPATLDTTFDIEQVAADDWDIRDRTCLFKYIMQLRELFIHEETKRLTSEHPDQAPQVVNHLIPPSKTYSVASTPEPSSLQLPYSATPSEASPIPVNELRRDLFDALTKSFKTQLLECDVWYHMSITLYVNVRIPEHIWVSLKSELQILSDRIGVPVDKRMGNVATAVVHIQLDDESVRSVDLNIVSATNFETVTSAEPKTMQVKCRFDASVSAQEKVAHIKKAIIHNVPKLHASLPSPPPYEVDLVSDL</sequence>
<keyword evidence="5" id="KW-0132">Cell division</keyword>
<evidence type="ECO:0000256" key="2">
    <source>
        <dbReference type="ARBA" id="ARBA00004496"/>
    </source>
</evidence>
<evidence type="ECO:0000256" key="16">
    <source>
        <dbReference type="ARBA" id="ARBA00032491"/>
    </source>
</evidence>
<keyword evidence="12" id="KW-0234">DNA repair</keyword>
<keyword evidence="4" id="KW-0963">Cytoplasm</keyword>
<evidence type="ECO:0000256" key="4">
    <source>
        <dbReference type="ARBA" id="ARBA00022490"/>
    </source>
</evidence>
<keyword evidence="9" id="KW-0498">Mitosis</keyword>
<protein>
    <recommendedName>
        <fullName evidence="3">BRISC and BRCA1-A complex member 2</fullName>
    </recommendedName>
    <alternativeName>
        <fullName evidence="16">BRCA1-A complex subunit BRE</fullName>
    </alternativeName>
    <alternativeName>
        <fullName evidence="17">BRCA1/BRCA2-containing complex subunit 45</fullName>
    </alternativeName>
</protein>
<name>A0A8H7PKU1_MORIS</name>
<dbReference type="GO" id="GO:0070552">
    <property type="term" value="C:BRISC complex"/>
    <property type="evidence" value="ECO:0007669"/>
    <property type="project" value="InterPro"/>
</dbReference>
<evidence type="ECO:0000256" key="14">
    <source>
        <dbReference type="ARBA" id="ARBA00023306"/>
    </source>
</evidence>
<dbReference type="PANTHER" id="PTHR15189:SF7">
    <property type="entry name" value="BRISC AND BRCA1-A COMPLEX MEMBER 2"/>
    <property type="match status" value="1"/>
</dbReference>
<evidence type="ECO:0000256" key="7">
    <source>
        <dbReference type="ARBA" id="ARBA00022737"/>
    </source>
</evidence>
<organism evidence="18 19">
    <name type="scientific">Mortierella isabellina</name>
    <name type="common">Filamentous fungus</name>
    <name type="synonym">Umbelopsis isabellina</name>
    <dbReference type="NCBI Taxonomy" id="91625"/>
    <lineage>
        <taxon>Eukaryota</taxon>
        <taxon>Fungi</taxon>
        <taxon>Fungi incertae sedis</taxon>
        <taxon>Mucoromycota</taxon>
        <taxon>Mucoromycotina</taxon>
        <taxon>Umbelopsidomycetes</taxon>
        <taxon>Umbelopsidales</taxon>
        <taxon>Umbelopsidaceae</taxon>
        <taxon>Umbelopsis</taxon>
    </lineage>
</organism>
<dbReference type="GO" id="GO:0051301">
    <property type="term" value="P:cell division"/>
    <property type="evidence" value="ECO:0007669"/>
    <property type="project" value="UniProtKB-KW"/>
</dbReference>
<evidence type="ECO:0000256" key="3">
    <source>
        <dbReference type="ARBA" id="ARBA00019438"/>
    </source>
</evidence>
<evidence type="ECO:0000313" key="18">
    <source>
        <dbReference type="EMBL" id="KAG2175051.1"/>
    </source>
</evidence>
<proteinExistence type="inferred from homology"/>
<dbReference type="AlphaFoldDB" id="A0A8H7PKU1"/>
<evidence type="ECO:0000256" key="12">
    <source>
        <dbReference type="ARBA" id="ARBA00023204"/>
    </source>
</evidence>
<keyword evidence="10" id="KW-0833">Ubl conjugation pathway</keyword>
<keyword evidence="19" id="KW-1185">Reference proteome</keyword>
<dbReference type="InterPro" id="IPR010358">
    <property type="entry name" value="BRE"/>
</dbReference>
<comment type="caution">
    <text evidence="18">The sequence shown here is derived from an EMBL/GenBank/DDBJ whole genome shotgun (WGS) entry which is preliminary data.</text>
</comment>
<evidence type="ECO:0000256" key="10">
    <source>
        <dbReference type="ARBA" id="ARBA00022786"/>
    </source>
</evidence>
<dbReference type="GO" id="GO:0005737">
    <property type="term" value="C:cytoplasm"/>
    <property type="evidence" value="ECO:0007669"/>
    <property type="project" value="UniProtKB-SubCell"/>
</dbReference>
<keyword evidence="11" id="KW-0156">Chromatin regulator</keyword>
<comment type="similarity">
    <text evidence="15">Belongs to the BABAM2 family.</text>
</comment>
<dbReference type="GO" id="GO:0006302">
    <property type="term" value="P:double-strand break repair"/>
    <property type="evidence" value="ECO:0007669"/>
    <property type="project" value="TreeGrafter"/>
</dbReference>
<comment type="subcellular location">
    <subcellularLocation>
        <location evidence="2">Cytoplasm</location>
    </subcellularLocation>
    <subcellularLocation>
        <location evidence="1">Nucleus</location>
    </subcellularLocation>
</comment>
<keyword evidence="7" id="KW-0677">Repeat</keyword>
<evidence type="ECO:0000256" key="8">
    <source>
        <dbReference type="ARBA" id="ARBA00022763"/>
    </source>
</evidence>
<dbReference type="PANTHER" id="PTHR15189">
    <property type="entry name" value="BRISC AND BRCA1-A COMPLEX MEMBER 2"/>
    <property type="match status" value="1"/>
</dbReference>
<evidence type="ECO:0000256" key="9">
    <source>
        <dbReference type="ARBA" id="ARBA00022776"/>
    </source>
</evidence>
<evidence type="ECO:0000256" key="13">
    <source>
        <dbReference type="ARBA" id="ARBA00023242"/>
    </source>
</evidence>
<dbReference type="OrthoDB" id="2381959at2759"/>
<gene>
    <name evidence="18" type="ORF">INT43_006113</name>
</gene>
<keyword evidence="13" id="KW-0539">Nucleus</keyword>
<keyword evidence="6" id="KW-0053">Apoptosis</keyword>
<evidence type="ECO:0000256" key="5">
    <source>
        <dbReference type="ARBA" id="ARBA00022618"/>
    </source>
</evidence>
<dbReference type="GO" id="GO:0006325">
    <property type="term" value="P:chromatin organization"/>
    <property type="evidence" value="ECO:0007669"/>
    <property type="project" value="UniProtKB-KW"/>
</dbReference>
<accession>A0A8H7PKU1</accession>